<gene>
    <name evidence="3" type="ORF">SAY87_025478</name>
</gene>
<evidence type="ECO:0000256" key="2">
    <source>
        <dbReference type="SAM" id="MobiDB-lite"/>
    </source>
</evidence>
<evidence type="ECO:0000313" key="3">
    <source>
        <dbReference type="EMBL" id="KAK4741890.1"/>
    </source>
</evidence>
<proteinExistence type="predicted"/>
<feature type="compositionally biased region" description="Pro residues" evidence="2">
    <location>
        <begin position="192"/>
        <end position="206"/>
    </location>
</feature>
<dbReference type="AlphaFoldDB" id="A0AAN7GAX4"/>
<feature type="coiled-coil region" evidence="1">
    <location>
        <begin position="52"/>
        <end position="79"/>
    </location>
</feature>
<name>A0AAN7GAX4_9MYRT</name>
<sequence length="246" mass="26735">MEVEKGSALSPAYCTQEKCVEELRQCLLWTSLELENTKAVAQQEMRVRDEQVAQLRGLLERTIQERDEAREKLKLLENLFLQQQMAATAAAAAPVSGGSTVEDEFNGGFSVPDCDDSIVSSPKATDPVQPPPSSARSLDSFLSLEKPLPEKGKLLQAVMGTGPLLQTLLLAGPLPQWQHPPPPLESSEIPPVKIPSPPLPPPPPSAPLFLQDSITSCASVSNKRGHPGRLFDIFPAETKYQRVALL</sequence>
<keyword evidence="1" id="KW-0175">Coiled coil</keyword>
<dbReference type="Pfam" id="PF07795">
    <property type="entry name" value="DUF1635"/>
    <property type="match status" value="1"/>
</dbReference>
<organism evidence="3 4">
    <name type="scientific">Trapa incisa</name>
    <dbReference type="NCBI Taxonomy" id="236973"/>
    <lineage>
        <taxon>Eukaryota</taxon>
        <taxon>Viridiplantae</taxon>
        <taxon>Streptophyta</taxon>
        <taxon>Embryophyta</taxon>
        <taxon>Tracheophyta</taxon>
        <taxon>Spermatophyta</taxon>
        <taxon>Magnoliopsida</taxon>
        <taxon>eudicotyledons</taxon>
        <taxon>Gunneridae</taxon>
        <taxon>Pentapetalae</taxon>
        <taxon>rosids</taxon>
        <taxon>malvids</taxon>
        <taxon>Myrtales</taxon>
        <taxon>Lythraceae</taxon>
        <taxon>Trapa</taxon>
    </lineage>
</organism>
<keyword evidence="4" id="KW-1185">Reference proteome</keyword>
<dbReference type="Proteomes" id="UP001345219">
    <property type="component" value="Chromosome 19"/>
</dbReference>
<accession>A0AAN7GAX4</accession>
<protein>
    <submittedName>
        <fullName evidence="3">Uncharacterized protein</fullName>
    </submittedName>
</protein>
<comment type="caution">
    <text evidence="3">The sequence shown here is derived from an EMBL/GenBank/DDBJ whole genome shotgun (WGS) entry which is preliminary data.</text>
</comment>
<evidence type="ECO:0000313" key="4">
    <source>
        <dbReference type="Proteomes" id="UP001345219"/>
    </source>
</evidence>
<dbReference type="PANTHER" id="PTHR33431:SF3">
    <property type="entry name" value="ENABLED-LIKE PROTEIN (DUF1635)"/>
    <property type="match status" value="1"/>
</dbReference>
<evidence type="ECO:0000256" key="1">
    <source>
        <dbReference type="SAM" id="Coils"/>
    </source>
</evidence>
<reference evidence="3 4" key="1">
    <citation type="journal article" date="2023" name="Hortic Res">
        <title>Pangenome of water caltrop reveals structural variations and asymmetric subgenome divergence after allopolyploidization.</title>
        <authorList>
            <person name="Zhang X."/>
            <person name="Chen Y."/>
            <person name="Wang L."/>
            <person name="Yuan Y."/>
            <person name="Fang M."/>
            <person name="Shi L."/>
            <person name="Lu R."/>
            <person name="Comes H.P."/>
            <person name="Ma Y."/>
            <person name="Chen Y."/>
            <person name="Huang G."/>
            <person name="Zhou Y."/>
            <person name="Zheng Z."/>
            <person name="Qiu Y."/>
        </authorList>
    </citation>
    <scope>NUCLEOTIDE SEQUENCE [LARGE SCALE GENOMIC DNA]</scope>
    <source>
        <tissue evidence="3">Roots</tissue>
    </source>
</reference>
<dbReference type="EMBL" id="JAXIOK010000024">
    <property type="protein sequence ID" value="KAK4741890.1"/>
    <property type="molecule type" value="Genomic_DNA"/>
</dbReference>
<dbReference type="InterPro" id="IPR012862">
    <property type="entry name" value="DUF1635"/>
</dbReference>
<feature type="region of interest" description="Disordered" evidence="2">
    <location>
        <begin position="176"/>
        <end position="207"/>
    </location>
</feature>
<dbReference type="PANTHER" id="PTHR33431">
    <property type="entry name" value="ENABLED-LIKE PROTEIN (DUF1635)"/>
    <property type="match status" value="1"/>
</dbReference>
<feature type="region of interest" description="Disordered" evidence="2">
    <location>
        <begin position="97"/>
        <end position="138"/>
    </location>
</feature>